<evidence type="ECO:0000259" key="1">
    <source>
        <dbReference type="SMART" id="SM00563"/>
    </source>
</evidence>
<evidence type="ECO:0000313" key="2">
    <source>
        <dbReference type="EMBL" id="PIE33408.1"/>
    </source>
</evidence>
<name>A0A2G6KCK6_9BACT</name>
<comment type="caution">
    <text evidence="2">The sequence shown here is derived from an EMBL/GenBank/DDBJ whole genome shotgun (WGS) entry which is preliminary data.</text>
</comment>
<dbReference type="InterPro" id="IPR045746">
    <property type="entry name" value="ACT14924-like_Acyltransf_dom"/>
</dbReference>
<gene>
    <name evidence="2" type="ORF">CSA56_12065</name>
</gene>
<dbReference type="GO" id="GO:0016746">
    <property type="term" value="F:acyltransferase activity"/>
    <property type="evidence" value="ECO:0007669"/>
    <property type="project" value="InterPro"/>
</dbReference>
<reference evidence="2 3" key="1">
    <citation type="submission" date="2017-10" db="EMBL/GenBank/DDBJ databases">
        <title>Novel microbial diversity and functional potential in the marine mammal oral microbiome.</title>
        <authorList>
            <person name="Dudek N.K."/>
            <person name="Sun C.L."/>
            <person name="Burstein D."/>
            <person name="Kantor R.S."/>
            <person name="Aliaga Goltsman D.S."/>
            <person name="Bik E.M."/>
            <person name="Thomas B.C."/>
            <person name="Banfield J.F."/>
            <person name="Relman D.A."/>
        </authorList>
    </citation>
    <scope>NUCLEOTIDE SEQUENCE [LARGE SCALE GENOMIC DNA]</scope>
    <source>
        <strain evidence="2">DOLJORAL78_47_16</strain>
    </source>
</reference>
<dbReference type="AlphaFoldDB" id="A0A2G6KCK6"/>
<evidence type="ECO:0000313" key="3">
    <source>
        <dbReference type="Proteomes" id="UP000230821"/>
    </source>
</evidence>
<dbReference type="SMART" id="SM00563">
    <property type="entry name" value="PlsC"/>
    <property type="match status" value="1"/>
</dbReference>
<feature type="domain" description="Phospholipid/glycerol acyltransferase" evidence="1">
    <location>
        <begin position="85"/>
        <end position="202"/>
    </location>
</feature>
<dbReference type="EMBL" id="PDSK01000099">
    <property type="protein sequence ID" value="PIE33408.1"/>
    <property type="molecule type" value="Genomic_DNA"/>
</dbReference>
<dbReference type="Proteomes" id="UP000230821">
    <property type="component" value="Unassembled WGS sequence"/>
</dbReference>
<protein>
    <recommendedName>
        <fullName evidence="1">Phospholipid/glycerol acyltransferase domain-containing protein</fullName>
    </recommendedName>
</protein>
<accession>A0A2G6KCK6</accession>
<dbReference type="InterPro" id="IPR002123">
    <property type="entry name" value="Plipid/glycerol_acylTrfase"/>
</dbReference>
<dbReference type="Pfam" id="PF19576">
    <property type="entry name" value="Acyltransf_2"/>
    <property type="match status" value="1"/>
</dbReference>
<sequence length="270" mass="31063">MLNTDLKSIIEAKSPGFFQRRPRFLFTAILRMLERIVHIDELQDFFATHGEKTNWQFIEAVFDYLDFSYSVHEKDGQTIPEQGRLICVANHATGPLDGLVLLHLLGKVRQDVKIVLTDILSDLDQLHDLFLLYDQYSSQLQKQNILAIRQALLAEQAVIFFPAGEVTKLSRHGLREHTWQAGPVTLARKYNAPILSVRLHARNSLFYYLAARLHHHFSTLLLSHEMFRQRSRRVPVTIGALLPAEHFKVSQSEIPALVEALKDSVHRLEK</sequence>
<proteinExistence type="predicted"/>
<organism evidence="2 3">
    <name type="scientific">candidate division KSB3 bacterium</name>
    <dbReference type="NCBI Taxonomy" id="2044937"/>
    <lineage>
        <taxon>Bacteria</taxon>
        <taxon>candidate division KSB3</taxon>
    </lineage>
</organism>